<proteinExistence type="inferred from homology"/>
<evidence type="ECO:0000256" key="9">
    <source>
        <dbReference type="ARBA" id="ARBA00023235"/>
    </source>
</evidence>
<evidence type="ECO:0000256" key="8">
    <source>
        <dbReference type="ARBA" id="ARBA00023125"/>
    </source>
</evidence>
<evidence type="ECO:0000256" key="2">
    <source>
        <dbReference type="ARBA" id="ARBA00022515"/>
    </source>
</evidence>
<dbReference type="Proteomes" id="UP001606099">
    <property type="component" value="Unassembled WGS sequence"/>
</dbReference>
<dbReference type="GO" id="GO:0016787">
    <property type="term" value="F:hydrolase activity"/>
    <property type="evidence" value="ECO:0007669"/>
    <property type="project" value="UniProtKB-KW"/>
</dbReference>
<keyword evidence="2 12" id="KW-0639">Primosome</keyword>
<evidence type="ECO:0000256" key="5">
    <source>
        <dbReference type="ARBA" id="ARBA00022801"/>
    </source>
</evidence>
<keyword evidence="3 12" id="KW-0235">DNA replication</keyword>
<dbReference type="Gene3D" id="3.40.50.300">
    <property type="entry name" value="P-loop containing nucleotide triphosphate hydrolases"/>
    <property type="match status" value="1"/>
</dbReference>
<comment type="caution">
    <text evidence="14">The sequence shown here is derived from an EMBL/GenBank/DDBJ whole genome shotgun (WGS) entry which is preliminary data.</text>
</comment>
<dbReference type="NCBIfam" id="NF004384">
    <property type="entry name" value="PRK05748.1"/>
    <property type="match status" value="1"/>
</dbReference>
<dbReference type="CDD" id="cd00984">
    <property type="entry name" value="DnaB_C"/>
    <property type="match status" value="1"/>
</dbReference>
<dbReference type="InterPro" id="IPR007693">
    <property type="entry name" value="DNA_helicase_DnaB-like_N"/>
</dbReference>
<evidence type="ECO:0000256" key="10">
    <source>
        <dbReference type="ARBA" id="ARBA00048954"/>
    </source>
</evidence>
<dbReference type="NCBIfam" id="TIGR00665">
    <property type="entry name" value="DnaB"/>
    <property type="match status" value="1"/>
</dbReference>
<keyword evidence="5 12" id="KW-0378">Hydrolase</keyword>
<reference evidence="14 15" key="1">
    <citation type="submission" date="2024-08" db="EMBL/GenBank/DDBJ databases">
        <authorList>
            <person name="Lu H."/>
        </authorList>
    </citation>
    <scope>NUCLEOTIDE SEQUENCE [LARGE SCALE GENOMIC DNA]</scope>
    <source>
        <strain evidence="14 15">BYS180W</strain>
    </source>
</reference>
<sequence>MTIATSSPFPAAPPDDEVARLRVPPNSVEAEQSVLGGLLIDNTAWDKAADLLTDSDFYRYEHKQIYAAIGKLVNAGKPADVVTVFEELTSLGKAQECGGLAYLNALAQSVPSAGNLRRYAEIVRERAILRKLVQTSDEISTAALNPQGRAVNEILDEAEGKIFRIGEEGTRSGQGFQSMDRLMVELMDRVNELAENGAEDVTGVRTGFYDLDRMTAGLQKGDLIILAARPSMGKTAFAINIGENVAINEGLPVVIYSMEMGAAQLALRMVGSIGRIDQSHLRTGRLKDDEWGRLAEAVDKLGNAPIFIDESPGLSPSEVRARARRQARICGQLGLIIIDYLQLMSGNGGGSEENRATVVGEISRGLKALAKELKCPVIALSQLNRSVETRPDKRPMMSDLRESGAIEQDADIIMFIYRDEYYTKDECKEPGVAEIIIAKQRNGPVGTVKLAFQRQNTKFENLAPGYVGPGDAY</sequence>
<dbReference type="InterPro" id="IPR027417">
    <property type="entry name" value="P-loop_NTPase"/>
</dbReference>
<dbReference type="GO" id="GO:0003678">
    <property type="term" value="F:DNA helicase activity"/>
    <property type="evidence" value="ECO:0007669"/>
    <property type="project" value="UniProtKB-EC"/>
</dbReference>
<comment type="function">
    <text evidence="12">The main replicative DNA helicase, it participates in initiation and elongation during chromosome replication. Travels ahead of the DNA replisome, separating dsDNA into templates for DNA synthesis. A processive ATP-dependent 5'-3' DNA helicase it has DNA-dependent ATPase activity.</text>
</comment>
<evidence type="ECO:0000256" key="11">
    <source>
        <dbReference type="NCBIfam" id="TIGR00665"/>
    </source>
</evidence>
<gene>
    <name evidence="14" type="primary">dnaB</name>
    <name evidence="14" type="ORF">ACG0Z6_09100</name>
</gene>
<dbReference type="EMBL" id="JBIGHZ010000003">
    <property type="protein sequence ID" value="MFG6448400.1"/>
    <property type="molecule type" value="Genomic_DNA"/>
</dbReference>
<evidence type="ECO:0000313" key="14">
    <source>
        <dbReference type="EMBL" id="MFG6448400.1"/>
    </source>
</evidence>
<dbReference type="SUPFAM" id="SSF48024">
    <property type="entry name" value="N-terminal domain of DnaB helicase"/>
    <property type="match status" value="1"/>
</dbReference>
<dbReference type="PROSITE" id="PS51199">
    <property type="entry name" value="SF4_HELICASE"/>
    <property type="match status" value="1"/>
</dbReference>
<evidence type="ECO:0000313" key="15">
    <source>
        <dbReference type="Proteomes" id="UP001606099"/>
    </source>
</evidence>
<dbReference type="InterPro" id="IPR016136">
    <property type="entry name" value="DNA_helicase_N/primase_C"/>
</dbReference>
<keyword evidence="8 12" id="KW-0238">DNA-binding</keyword>
<evidence type="ECO:0000256" key="4">
    <source>
        <dbReference type="ARBA" id="ARBA00022741"/>
    </source>
</evidence>
<dbReference type="PANTHER" id="PTHR30153:SF2">
    <property type="entry name" value="REPLICATIVE DNA HELICASE"/>
    <property type="match status" value="1"/>
</dbReference>
<keyword evidence="9" id="KW-0413">Isomerase</keyword>
<evidence type="ECO:0000256" key="6">
    <source>
        <dbReference type="ARBA" id="ARBA00022806"/>
    </source>
</evidence>
<evidence type="ECO:0000259" key="13">
    <source>
        <dbReference type="PROSITE" id="PS51199"/>
    </source>
</evidence>
<evidence type="ECO:0000256" key="1">
    <source>
        <dbReference type="ARBA" id="ARBA00008428"/>
    </source>
</evidence>
<dbReference type="RefSeq" id="WP_394460589.1">
    <property type="nucleotide sequence ID" value="NZ_JBIGHZ010000003.1"/>
</dbReference>
<comment type="similarity">
    <text evidence="1 12">Belongs to the helicase family. DnaB subfamily.</text>
</comment>
<dbReference type="Pfam" id="PF00772">
    <property type="entry name" value="DnaB"/>
    <property type="match status" value="1"/>
</dbReference>
<dbReference type="InterPro" id="IPR036185">
    <property type="entry name" value="DNA_heli_DnaB-like_N_sf"/>
</dbReference>
<organism evidence="14 15">
    <name type="scientific">Roseateles rivi</name>
    <dbReference type="NCBI Taxonomy" id="3299028"/>
    <lineage>
        <taxon>Bacteria</taxon>
        <taxon>Pseudomonadati</taxon>
        <taxon>Pseudomonadota</taxon>
        <taxon>Betaproteobacteria</taxon>
        <taxon>Burkholderiales</taxon>
        <taxon>Sphaerotilaceae</taxon>
        <taxon>Roseateles</taxon>
    </lineage>
</organism>
<keyword evidence="7 12" id="KW-0067">ATP-binding</keyword>
<dbReference type="SMART" id="SM00382">
    <property type="entry name" value="AAA"/>
    <property type="match status" value="1"/>
</dbReference>
<evidence type="ECO:0000256" key="12">
    <source>
        <dbReference type="RuleBase" id="RU362085"/>
    </source>
</evidence>
<evidence type="ECO:0000256" key="3">
    <source>
        <dbReference type="ARBA" id="ARBA00022705"/>
    </source>
</evidence>
<comment type="catalytic activity">
    <reaction evidence="10 12">
        <text>ATP + H2O = ADP + phosphate + H(+)</text>
        <dbReference type="Rhea" id="RHEA:13065"/>
        <dbReference type="ChEBI" id="CHEBI:15377"/>
        <dbReference type="ChEBI" id="CHEBI:15378"/>
        <dbReference type="ChEBI" id="CHEBI:30616"/>
        <dbReference type="ChEBI" id="CHEBI:43474"/>
        <dbReference type="ChEBI" id="CHEBI:456216"/>
        <dbReference type="EC" id="5.6.2.3"/>
    </reaction>
</comment>
<keyword evidence="15" id="KW-1185">Reference proteome</keyword>
<accession>A0ABW7FVP7</accession>
<dbReference type="InterPro" id="IPR007694">
    <property type="entry name" value="DNA_helicase_DnaB-like_C"/>
</dbReference>
<keyword evidence="4 12" id="KW-0547">Nucleotide-binding</keyword>
<dbReference type="Pfam" id="PF03796">
    <property type="entry name" value="DnaB_C"/>
    <property type="match status" value="1"/>
</dbReference>
<protein>
    <recommendedName>
        <fullName evidence="11 12">Replicative DNA helicase</fullName>
        <ecNumber evidence="11 12">5.6.2.3</ecNumber>
    </recommendedName>
</protein>
<dbReference type="Gene3D" id="1.10.860.10">
    <property type="entry name" value="DNAb Helicase, Chain A"/>
    <property type="match status" value="1"/>
</dbReference>
<feature type="domain" description="SF4 helicase" evidence="13">
    <location>
        <begin position="197"/>
        <end position="466"/>
    </location>
</feature>
<dbReference type="EC" id="5.6.2.3" evidence="11 12"/>
<dbReference type="SUPFAM" id="SSF52540">
    <property type="entry name" value="P-loop containing nucleoside triphosphate hydrolases"/>
    <property type="match status" value="1"/>
</dbReference>
<dbReference type="PANTHER" id="PTHR30153">
    <property type="entry name" value="REPLICATIVE DNA HELICASE DNAB"/>
    <property type="match status" value="1"/>
</dbReference>
<name>A0ABW7FVP7_9BURK</name>
<evidence type="ECO:0000256" key="7">
    <source>
        <dbReference type="ARBA" id="ARBA00022840"/>
    </source>
</evidence>
<dbReference type="InterPro" id="IPR003593">
    <property type="entry name" value="AAA+_ATPase"/>
</dbReference>
<keyword evidence="6 12" id="KW-0347">Helicase</keyword>
<dbReference type="InterPro" id="IPR007692">
    <property type="entry name" value="DNA_helicase_DnaB"/>
</dbReference>